<dbReference type="AlphaFoldDB" id="T0YM97"/>
<dbReference type="EC" id="5.3.1.9" evidence="1"/>
<dbReference type="InterPro" id="IPR018189">
    <property type="entry name" value="Phosphoglucose_isomerase_CS"/>
</dbReference>
<dbReference type="EMBL" id="AUZZ01008736">
    <property type="protein sequence ID" value="EQD36546.1"/>
    <property type="molecule type" value="Genomic_DNA"/>
</dbReference>
<gene>
    <name evidence="5" type="ORF">B2A_12118</name>
</gene>
<name>T0YM97_9ZZZZ</name>
<dbReference type="GO" id="GO:0051156">
    <property type="term" value="P:glucose 6-phosphate metabolic process"/>
    <property type="evidence" value="ECO:0007669"/>
    <property type="project" value="TreeGrafter"/>
</dbReference>
<organism evidence="5">
    <name type="scientific">mine drainage metagenome</name>
    <dbReference type="NCBI Taxonomy" id="410659"/>
    <lineage>
        <taxon>unclassified sequences</taxon>
        <taxon>metagenomes</taxon>
        <taxon>ecological metagenomes</taxon>
    </lineage>
</organism>
<feature type="non-terminal residue" evidence="5">
    <location>
        <position position="1"/>
    </location>
</feature>
<keyword evidence="3" id="KW-0324">Glycolysis</keyword>
<dbReference type="Gene3D" id="1.10.1390.10">
    <property type="match status" value="1"/>
</dbReference>
<sequence>AQLPPERIEALTPHKVHPGSRPSTLIAFPRLDPATLGKLIALYEHKVFTQGVVWGINSFDQWGVELGKKLCEQLVPSVRDPAAAPAASPGVAKLIAQLAEWRVEP</sequence>
<dbReference type="GO" id="GO:0048029">
    <property type="term" value="F:monosaccharide binding"/>
    <property type="evidence" value="ECO:0007669"/>
    <property type="project" value="TreeGrafter"/>
</dbReference>
<evidence type="ECO:0000256" key="3">
    <source>
        <dbReference type="ARBA" id="ARBA00023152"/>
    </source>
</evidence>
<reference evidence="5" key="2">
    <citation type="journal article" date="2014" name="ISME J.">
        <title>Microbial stratification in low pH oxic and suboxic macroscopic growths along an acid mine drainage.</title>
        <authorList>
            <person name="Mendez-Garcia C."/>
            <person name="Mesa V."/>
            <person name="Sprenger R.R."/>
            <person name="Richter M."/>
            <person name="Diez M.S."/>
            <person name="Solano J."/>
            <person name="Bargiela R."/>
            <person name="Golyshina O.V."/>
            <person name="Manteca A."/>
            <person name="Ramos J.L."/>
            <person name="Gallego J.R."/>
            <person name="Llorente I."/>
            <person name="Martins Dos Santos V.A."/>
            <person name="Jensen O.N."/>
            <person name="Pelaez A.I."/>
            <person name="Sanchez J."/>
            <person name="Ferrer M."/>
        </authorList>
    </citation>
    <scope>NUCLEOTIDE SEQUENCE</scope>
</reference>
<dbReference type="PROSITE" id="PS00174">
    <property type="entry name" value="P_GLUCOSE_ISOMERASE_2"/>
    <property type="match status" value="1"/>
</dbReference>
<evidence type="ECO:0000256" key="1">
    <source>
        <dbReference type="ARBA" id="ARBA00011952"/>
    </source>
</evidence>
<protein>
    <recommendedName>
        <fullName evidence="1">glucose-6-phosphate isomerase</fullName>
        <ecNumber evidence="1">5.3.1.9</ecNumber>
    </recommendedName>
</protein>
<dbReference type="GO" id="GO:0097367">
    <property type="term" value="F:carbohydrate derivative binding"/>
    <property type="evidence" value="ECO:0007669"/>
    <property type="project" value="InterPro"/>
</dbReference>
<comment type="caution">
    <text evidence="5">The sequence shown here is derived from an EMBL/GenBank/DDBJ whole genome shotgun (WGS) entry which is preliminary data.</text>
</comment>
<evidence type="ECO:0000256" key="2">
    <source>
        <dbReference type="ARBA" id="ARBA00022432"/>
    </source>
</evidence>
<dbReference type="InterPro" id="IPR035482">
    <property type="entry name" value="SIS_PGI_2"/>
</dbReference>
<dbReference type="PRINTS" id="PR00662">
    <property type="entry name" value="G6PISOMERASE"/>
</dbReference>
<dbReference type="InterPro" id="IPR023096">
    <property type="entry name" value="G6P_Isomerase_C"/>
</dbReference>
<dbReference type="GO" id="GO:0006096">
    <property type="term" value="P:glycolytic process"/>
    <property type="evidence" value="ECO:0007669"/>
    <property type="project" value="UniProtKB-KW"/>
</dbReference>
<dbReference type="SUPFAM" id="SSF53697">
    <property type="entry name" value="SIS domain"/>
    <property type="match status" value="1"/>
</dbReference>
<dbReference type="GO" id="GO:0006094">
    <property type="term" value="P:gluconeogenesis"/>
    <property type="evidence" value="ECO:0007669"/>
    <property type="project" value="UniProtKB-KW"/>
</dbReference>
<dbReference type="Gene3D" id="3.40.50.10490">
    <property type="entry name" value="Glucose-6-phosphate isomerase like protein, domain 1"/>
    <property type="match status" value="1"/>
</dbReference>
<reference evidence="5" key="1">
    <citation type="submission" date="2013-08" db="EMBL/GenBank/DDBJ databases">
        <authorList>
            <person name="Mendez C."/>
            <person name="Richter M."/>
            <person name="Ferrer M."/>
            <person name="Sanchez J."/>
        </authorList>
    </citation>
    <scope>NUCLEOTIDE SEQUENCE</scope>
</reference>
<dbReference type="InterPro" id="IPR046348">
    <property type="entry name" value="SIS_dom_sf"/>
</dbReference>
<dbReference type="PANTHER" id="PTHR11469">
    <property type="entry name" value="GLUCOSE-6-PHOSPHATE ISOMERASE"/>
    <property type="match status" value="1"/>
</dbReference>
<evidence type="ECO:0000256" key="4">
    <source>
        <dbReference type="ARBA" id="ARBA00023235"/>
    </source>
</evidence>
<keyword evidence="2" id="KW-0312">Gluconeogenesis</keyword>
<proteinExistence type="predicted"/>
<dbReference type="Pfam" id="PF00342">
    <property type="entry name" value="PGI"/>
    <property type="match status" value="1"/>
</dbReference>
<keyword evidence="4 5" id="KW-0413">Isomerase</keyword>
<dbReference type="PROSITE" id="PS51463">
    <property type="entry name" value="P_GLUCOSE_ISOMERASE_3"/>
    <property type="match status" value="1"/>
</dbReference>
<dbReference type="GO" id="GO:0004347">
    <property type="term" value="F:glucose-6-phosphate isomerase activity"/>
    <property type="evidence" value="ECO:0007669"/>
    <property type="project" value="UniProtKB-EC"/>
</dbReference>
<dbReference type="GO" id="GO:0005829">
    <property type="term" value="C:cytosol"/>
    <property type="evidence" value="ECO:0007669"/>
    <property type="project" value="TreeGrafter"/>
</dbReference>
<evidence type="ECO:0000313" key="5">
    <source>
        <dbReference type="EMBL" id="EQD36546.1"/>
    </source>
</evidence>
<accession>T0YM97</accession>
<dbReference type="PANTHER" id="PTHR11469:SF1">
    <property type="entry name" value="GLUCOSE-6-PHOSPHATE ISOMERASE"/>
    <property type="match status" value="1"/>
</dbReference>
<dbReference type="CDD" id="cd05016">
    <property type="entry name" value="SIS_PGI_2"/>
    <property type="match status" value="1"/>
</dbReference>
<dbReference type="InterPro" id="IPR001672">
    <property type="entry name" value="G6P_Isomerase"/>
</dbReference>